<evidence type="ECO:0000313" key="2">
    <source>
        <dbReference type="EMBL" id="OQK18486.1"/>
    </source>
</evidence>
<dbReference type="EMBL" id="LPUF01000001">
    <property type="protein sequence ID" value="OQK18486.1"/>
    <property type="molecule type" value="Genomic_DNA"/>
</dbReference>
<evidence type="ECO:0000256" key="1">
    <source>
        <dbReference type="SAM" id="Phobius"/>
    </source>
</evidence>
<evidence type="ECO:0008006" key="4">
    <source>
        <dbReference type="Google" id="ProtNLM"/>
    </source>
</evidence>
<reference evidence="2 3" key="1">
    <citation type="submission" date="2015-12" db="EMBL/GenBank/DDBJ databases">
        <authorList>
            <person name="Shamseldin A."/>
            <person name="Moawad H."/>
            <person name="Abd El-Rahim W.M."/>
            <person name="Sadowsky M.J."/>
        </authorList>
    </citation>
    <scope>NUCLEOTIDE SEQUENCE [LARGE SCALE GENOMIC DNA]</scope>
    <source>
        <strain evidence="2 3">WF1</strain>
    </source>
</reference>
<protein>
    <recommendedName>
        <fullName evidence="4">DUF2007 domain-containing protein</fullName>
    </recommendedName>
</protein>
<dbReference type="InterPro" id="IPR046162">
    <property type="entry name" value="DUF6164"/>
</dbReference>
<keyword evidence="1" id="KW-1133">Transmembrane helix</keyword>
<dbReference type="Pfam" id="PF19661">
    <property type="entry name" value="DUF6164"/>
    <property type="match status" value="1"/>
</dbReference>
<keyword evidence="1" id="KW-0472">Membrane</keyword>
<comment type="caution">
    <text evidence="2">The sequence shown here is derived from an EMBL/GenBank/DDBJ whole genome shotgun (WGS) entry which is preliminary data.</text>
</comment>
<dbReference type="AlphaFoldDB" id="A0A1V8MAC3"/>
<keyword evidence="3" id="KW-1185">Reference proteome</keyword>
<organism evidence="2 3">
    <name type="scientific">Methyloprofundus sedimenti</name>
    <dbReference type="NCBI Taxonomy" id="1420851"/>
    <lineage>
        <taxon>Bacteria</taxon>
        <taxon>Pseudomonadati</taxon>
        <taxon>Pseudomonadota</taxon>
        <taxon>Gammaproteobacteria</taxon>
        <taxon>Methylococcales</taxon>
        <taxon>Methylococcaceae</taxon>
        <taxon>Methyloprofundus</taxon>
    </lineage>
</organism>
<gene>
    <name evidence="2" type="ORF">AU255_11920</name>
</gene>
<name>A0A1V8MAC3_9GAMM</name>
<accession>A0A1V8MAC3</accession>
<proteinExistence type="predicted"/>
<evidence type="ECO:0000313" key="3">
    <source>
        <dbReference type="Proteomes" id="UP000191980"/>
    </source>
</evidence>
<sequence length="121" mass="14233">MALLLFSLRHVPDDEAADIRELLEENQIDFYETNAGNWGISMPAIWLRDKQQHEYARQLIDEYQQERCKVIQAEYARFKQTGEANTFLKNLWHYPAQTILFISAIILVLYVSIKLVLEFGL</sequence>
<dbReference type="OrthoDB" id="5569385at2"/>
<dbReference type="STRING" id="1420851.AU255_11920"/>
<feature type="transmembrane region" description="Helical" evidence="1">
    <location>
        <begin position="98"/>
        <end position="117"/>
    </location>
</feature>
<dbReference type="RefSeq" id="WP_080523086.1">
    <property type="nucleotide sequence ID" value="NZ_LPUF01000001.1"/>
</dbReference>
<keyword evidence="1" id="KW-0812">Transmembrane</keyword>
<dbReference type="Proteomes" id="UP000191980">
    <property type="component" value="Unassembled WGS sequence"/>
</dbReference>